<dbReference type="OrthoDB" id="7784409at2"/>
<dbReference type="GO" id="GO:0009306">
    <property type="term" value="P:protein secretion"/>
    <property type="evidence" value="ECO:0007669"/>
    <property type="project" value="InterPro"/>
</dbReference>
<dbReference type="Pfam" id="PF04357">
    <property type="entry name" value="TamB"/>
    <property type="match status" value="1"/>
</dbReference>
<name>A0A418WEN6_9PROT</name>
<sequence>MYPILRRTLKWLGITLGGVLALLLALIGALQIPALQRALGDYVSAAISSPDMTIKLDGLAGGLPFGPRLAKVELGDAQGIWLTVDDAVVSLDPWALLGGRIHVERVEARRIALDRLPAPSTVPAPEPPADEAGFTMPQLPKGLALDRLAVPEIILGPALAGEATRFALSGHIGVEGDGTAGVVLALAPIDGAVSTRLDIDARHRPQDDHLTLSLLLDDPAGGPISRLAGLPADRPIHVRLAGEGPLSGFAADLEAAAAGAGLNGRLTLGRAADGAITLALTAKADPGPFLPPDLAPLAVDGISLDLAGGMAGEVIDLRHLNIGAKGLSLALKGQLAGGSAATIDATVTIDPALDLAALAQVPPAFRPGRVMLVGTADLAAGSATFGRIEVVAPGVTLKGTAALADGFTTIVAAIDGSVPDLSLLPQAGLAGAGQLAVKVDGPITPLDLAFDLTVTGENIAGDAQLPHLLGPVPRVALAGRYSDTGPVVLDRLSVVTAAATVDGKAEFDLLSGAIEAVLSVKADDLARLGVAGLSGSIVLDGTIGGTATIPVIDVKLNGTGVAAGGTAFGDPQLVLVASPNPAGASTGRLDLTTGGAYPTRLGTDLAFDGKKLTLSNLLAEVLGAKLAGDLAYGLEDGLATGAIKLTAADLRSLSAVAGQALAGRLAVDLAIAPRNGGQGADVTLAGSGIAAAGVTVAQLGAKATLDDLLGAGKGRATVEVGNLVSGTTVVDTLSLKADLASFNDVAFDIATAGKLPAEMRLGLEGRYQGGDAARVTLASLDGAVGTTPLRLEKPLEVSLSAATRLKGLALAFGQARITGDVALGAAASGTIKVAGFNFADLEPLAGEADLPTGTADIDLTIKGNTGALILAARKIKPPPSVGLDIAAADVPEIDVDAKIDWSGNTARLDVKTSGAIGATLVVTGSVPVRVDGGIPLPAEKGEMNVVAKVDADLRRLAPILPIGENQIRGKLALDLTVSGPLGAPRPSGRLTLDQGLVVHSVSGLELRNLTLAVAFTNDRMTIETLSGDDGSGGKLSGSGAGSRLADGDFALNGAIKAQGFRFTRLDLATTRGDLDVALGGTLTAPEIKGDVIIRSGDIEIASKIPPSVPVVEVRDPAKAAADEPKALSPTAQEGEAAPPKIGRIELTVTAPGQFFVRGRGLDSEWRGTLKVQGPITKPDVRGGFEVVRGTYALAGRSFKISEGSLTFPSGLSAPPQLKVISSAPADDVEATITISGPVTALKIELSSDPALPNDEVLSRVLFGRSVSNLSASQAVRLGQTALELSGKGGGGVLGGARDALGLDRLDVGSSDTESSGSGGGSALSGSTLSAGRYVAEGVYLGFSQGLTPDSGSVNIEVEVYPRVTVEGNIGQANNTGVGLNYKFDY</sequence>
<evidence type="ECO:0000313" key="8">
    <source>
        <dbReference type="Proteomes" id="UP000284605"/>
    </source>
</evidence>
<keyword evidence="3" id="KW-1133">Transmembrane helix</keyword>
<dbReference type="EMBL" id="QYUK01000011">
    <property type="protein sequence ID" value="RJF88473.1"/>
    <property type="molecule type" value="Genomic_DNA"/>
</dbReference>
<evidence type="ECO:0000256" key="1">
    <source>
        <dbReference type="ARBA" id="ARBA00004167"/>
    </source>
</evidence>
<keyword evidence="2" id="KW-0812">Transmembrane</keyword>
<accession>A0A418WEN6</accession>
<evidence type="ECO:0000256" key="4">
    <source>
        <dbReference type="ARBA" id="ARBA00023136"/>
    </source>
</evidence>
<feature type="region of interest" description="Disordered" evidence="5">
    <location>
        <begin position="1305"/>
        <end position="1324"/>
    </location>
</feature>
<evidence type="ECO:0000256" key="2">
    <source>
        <dbReference type="ARBA" id="ARBA00022692"/>
    </source>
</evidence>
<organism evidence="7 8">
    <name type="scientific">Oleomonas cavernae</name>
    <dbReference type="NCBI Taxonomy" id="2320859"/>
    <lineage>
        <taxon>Bacteria</taxon>
        <taxon>Pseudomonadati</taxon>
        <taxon>Pseudomonadota</taxon>
        <taxon>Alphaproteobacteria</taxon>
        <taxon>Acetobacterales</taxon>
        <taxon>Acetobacteraceae</taxon>
        <taxon>Oleomonas</taxon>
    </lineage>
</organism>
<keyword evidence="8" id="KW-1185">Reference proteome</keyword>
<evidence type="ECO:0000313" key="7">
    <source>
        <dbReference type="EMBL" id="RJF88473.1"/>
    </source>
</evidence>
<evidence type="ECO:0000259" key="6">
    <source>
        <dbReference type="Pfam" id="PF04357"/>
    </source>
</evidence>
<dbReference type="PANTHER" id="PTHR36985:SF1">
    <property type="entry name" value="TRANSLOCATION AND ASSEMBLY MODULE SUBUNIT TAMB"/>
    <property type="match status" value="1"/>
</dbReference>
<comment type="caution">
    <text evidence="7">The sequence shown here is derived from an EMBL/GenBank/DDBJ whole genome shotgun (WGS) entry which is preliminary data.</text>
</comment>
<comment type="subcellular location">
    <subcellularLocation>
        <location evidence="1">Membrane</location>
        <topology evidence="1">Single-pass membrane protein</topology>
    </subcellularLocation>
</comment>
<evidence type="ECO:0000256" key="5">
    <source>
        <dbReference type="SAM" id="MobiDB-lite"/>
    </source>
</evidence>
<dbReference type="Proteomes" id="UP000284605">
    <property type="component" value="Unassembled WGS sequence"/>
</dbReference>
<protein>
    <recommendedName>
        <fullName evidence="6">Translocation and assembly module TamB C-terminal domain-containing protein</fullName>
    </recommendedName>
</protein>
<evidence type="ECO:0000256" key="3">
    <source>
        <dbReference type="ARBA" id="ARBA00022989"/>
    </source>
</evidence>
<gene>
    <name evidence="7" type="ORF">D3874_16850</name>
</gene>
<dbReference type="GO" id="GO:0005886">
    <property type="term" value="C:plasma membrane"/>
    <property type="evidence" value="ECO:0007669"/>
    <property type="project" value="InterPro"/>
</dbReference>
<reference evidence="7 8" key="1">
    <citation type="submission" date="2018-09" db="EMBL/GenBank/DDBJ databases">
        <authorList>
            <person name="Zhu H."/>
        </authorList>
    </citation>
    <scope>NUCLEOTIDE SEQUENCE [LARGE SCALE GENOMIC DNA]</scope>
    <source>
        <strain evidence="7 8">K1W22B-8</strain>
    </source>
</reference>
<feature type="domain" description="Translocation and assembly module TamB C-terminal" evidence="6">
    <location>
        <begin position="1024"/>
        <end position="1385"/>
    </location>
</feature>
<keyword evidence="4" id="KW-0472">Membrane</keyword>
<dbReference type="PANTHER" id="PTHR36985">
    <property type="entry name" value="TRANSLOCATION AND ASSEMBLY MODULE SUBUNIT TAMB"/>
    <property type="match status" value="1"/>
</dbReference>
<dbReference type="GO" id="GO:0097347">
    <property type="term" value="C:TAM protein secretion complex"/>
    <property type="evidence" value="ECO:0007669"/>
    <property type="project" value="TreeGrafter"/>
</dbReference>
<dbReference type="RefSeq" id="WP_119779109.1">
    <property type="nucleotide sequence ID" value="NZ_QYUK01000011.1"/>
</dbReference>
<dbReference type="InterPro" id="IPR007452">
    <property type="entry name" value="TamB_C"/>
</dbReference>
<proteinExistence type="predicted"/>